<evidence type="ECO:0000256" key="2">
    <source>
        <dbReference type="SAM" id="SignalP"/>
    </source>
</evidence>
<accession>A0A840VBA3</accession>
<proteinExistence type="predicted"/>
<comment type="caution">
    <text evidence="3">The sequence shown here is derived from an EMBL/GenBank/DDBJ whole genome shotgun (WGS) entry which is preliminary data.</text>
</comment>
<evidence type="ECO:0000313" key="3">
    <source>
        <dbReference type="EMBL" id="MBB5350171.1"/>
    </source>
</evidence>
<evidence type="ECO:0000313" key="4">
    <source>
        <dbReference type="Proteomes" id="UP000557717"/>
    </source>
</evidence>
<gene>
    <name evidence="3" type="ORF">HNR46_000392</name>
</gene>
<dbReference type="Proteomes" id="UP000557717">
    <property type="component" value="Unassembled WGS sequence"/>
</dbReference>
<name>A0A840VBA3_9BACT</name>
<protein>
    <submittedName>
        <fullName evidence="3">Uncharacterized protein</fullName>
    </submittedName>
</protein>
<feature type="signal peptide" evidence="2">
    <location>
        <begin position="1"/>
        <end position="17"/>
    </location>
</feature>
<sequence>MTRALLFLLLTLPAALAAGTRGPAESALAFLQKLQEEGSKPAIDAAELTALFPGTTRDRRAEIEGQLLDLASHLEGAELEILESRTDSRLAAVLVASTFGLNTPAARVHAIGLIQQEGEWRPAPVPASFANLGIDYLPDLAQPMKQLGAWMKSEILPRTATLRAALDQRLHQEILSSEIAQQTPDPVSLVVAFRDAIATHDLPTLLACLGGLEDPLPPNFEATLSFLGEHLDRLPEGAPVAPQIFIPIEQETQDQHAILTFAEFDCLKTRRGSEALHIYTFDLSQGASGRWHLDASPEIVFPRRAIPTPDNHARFLRALRQDLSSQPTATPAELMQRTFAAIAETQPTPYLQQFSLPENLDADTLAGLFRPFTRGVTLHRHPILLEIHEIGDRAAALVAEVDLDHPDLESRNLSAYHLRHTSDGWLIDPAPPLDPAENPLHDWVKERSQNSPEDWLKVLGLAQLPPAAQAGPVELSEARTVAQAWVEALGHRDLPAALQYATAPAGTASTRSLLDYLGTEFASHCELTLLEVHQAGPWTAATVRHQPASPDQPATYLLHPIVPGPEGPRVLPEAILYSEDTRARQLLNDLARKRLSKAFPNTPSGDLEPLLHHHEELARTDRAQP</sequence>
<dbReference type="AlphaFoldDB" id="A0A840VBA3"/>
<feature type="chain" id="PRO_5032871786" evidence="2">
    <location>
        <begin position="18"/>
        <end position="625"/>
    </location>
</feature>
<keyword evidence="2" id="KW-0732">Signal</keyword>
<dbReference type="EMBL" id="JACHFD010000001">
    <property type="protein sequence ID" value="MBB5350171.1"/>
    <property type="molecule type" value="Genomic_DNA"/>
</dbReference>
<dbReference type="RefSeq" id="WP_184015261.1">
    <property type="nucleotide sequence ID" value="NZ_JACHFD010000001.1"/>
</dbReference>
<evidence type="ECO:0000256" key="1">
    <source>
        <dbReference type="SAM" id="MobiDB-lite"/>
    </source>
</evidence>
<organism evidence="3 4">
    <name type="scientific">Haloferula luteola</name>
    <dbReference type="NCBI Taxonomy" id="595692"/>
    <lineage>
        <taxon>Bacteria</taxon>
        <taxon>Pseudomonadati</taxon>
        <taxon>Verrucomicrobiota</taxon>
        <taxon>Verrucomicrobiia</taxon>
        <taxon>Verrucomicrobiales</taxon>
        <taxon>Verrucomicrobiaceae</taxon>
        <taxon>Haloferula</taxon>
    </lineage>
</organism>
<feature type="compositionally biased region" description="Basic and acidic residues" evidence="1">
    <location>
        <begin position="609"/>
        <end position="625"/>
    </location>
</feature>
<reference evidence="3 4" key="1">
    <citation type="submission" date="2020-08" db="EMBL/GenBank/DDBJ databases">
        <title>Genomic Encyclopedia of Type Strains, Phase IV (KMG-IV): sequencing the most valuable type-strain genomes for metagenomic binning, comparative biology and taxonomic classification.</title>
        <authorList>
            <person name="Goeker M."/>
        </authorList>
    </citation>
    <scope>NUCLEOTIDE SEQUENCE [LARGE SCALE GENOMIC DNA]</scope>
    <source>
        <strain evidence="3 4">YC6886</strain>
    </source>
</reference>
<feature type="region of interest" description="Disordered" evidence="1">
    <location>
        <begin position="597"/>
        <end position="625"/>
    </location>
</feature>
<keyword evidence="4" id="KW-1185">Reference proteome</keyword>